<evidence type="ECO:0000256" key="9">
    <source>
        <dbReference type="HAMAP-Rule" id="MF_01129"/>
    </source>
</evidence>
<comment type="cofactor">
    <cofactor evidence="9">
        <name>Mg(2+)</name>
        <dbReference type="ChEBI" id="CHEBI:18420"/>
    </cofactor>
</comment>
<evidence type="ECO:0000256" key="5">
    <source>
        <dbReference type="ARBA" id="ARBA00022967"/>
    </source>
</evidence>
<proteinExistence type="inferred from homology"/>
<feature type="site" description="Determinant of potassium independence" evidence="9">
    <location>
        <position position="466"/>
    </location>
</feature>
<dbReference type="NCBIfam" id="TIGR01104">
    <property type="entry name" value="V_PPase"/>
    <property type="match status" value="1"/>
</dbReference>
<dbReference type="Gene3D" id="3.30.1330.60">
    <property type="entry name" value="OmpA-like domain"/>
    <property type="match status" value="1"/>
</dbReference>
<keyword evidence="11" id="KW-0378">Hydrolase</keyword>
<feature type="transmembrane region" description="Helical" evidence="9">
    <location>
        <begin position="333"/>
        <end position="355"/>
    </location>
</feature>
<feature type="domain" description="OmpA-like" evidence="10">
    <location>
        <begin position="724"/>
        <end position="830"/>
    </location>
</feature>
<keyword evidence="9" id="KW-0375">Hydrogen ion transport</keyword>
<dbReference type="Pfam" id="PF03030">
    <property type="entry name" value="H_PPase"/>
    <property type="match status" value="1"/>
</dbReference>
<sequence>MSTNGALWAALICGLLAVIYGFVQRSWILRQDAGNARMQEIAGAIQQGAAAYLARQYKTIALVGVVLVIPIGIFLGGTTAFGFALGAVLSGACGFIGMNVSVRANVRTAQAATRGIGPALDVAFKGGAITGMLVVGLGLLGVGLFFLFLTSNGNLTPDKSLASVLKPLLGFAFGSSLISIFARLGGGIFTKGADVGADLVGKVEAGIPEDDPRNPAVIADNVGDNVGDCAGMAADLFETYAVTLIATMALGALMVASAPMAAVVYPLLLGGVSIIASIIGCSVVKATPDMKNVMPALYKGLAVAGGLSLVAFYFVTAAVMPADALGSGTHMKLFGACAVGLVLTAALVWITEYYTGTQYGPVKHIAQASTTGHGTNIIAGLGVSMRSTAWPVIFVCMAIMASYGLAGLYGIAIAATSMLSMAGIVVALDAYGPITDNAGGIAEMAELPASVRDITDPLDAVGNTTKAVTKGYAIGSAGLAALVLFADYTHSLEGRGMHVSFDLSDPKVIVGLFIGGLIPYLFGAMAMEAVGRAAGSVVVEVRRQFKEISGIMEGTAKPEYGKAVDMLTTAAIKEMVVPSLLPVVVPIVVGMTLGAAALGGLLMGTIVTGLFVAISMCTGGGAWDNAKKYIEDGHHGGKGSETHKAAVTGDTVGDPYKDTAGPAVNPLIKIINIVALLIVPLLPVTVASTHAPAASASKAEMVTEVVKAPAMSGDKGGIQIKVNIDPKAASAEAKVFFASGAATLPAGAQDALSKVAEAAKINPAKLSISGFHDASGDPVKNAELAKERALAVRDALKAAGIAEDRFEMKKPEQINAGNDAEARRVEVRLL</sequence>
<evidence type="ECO:0000313" key="12">
    <source>
        <dbReference type="Proteomes" id="UP000672097"/>
    </source>
</evidence>
<reference evidence="11 12" key="1">
    <citation type="submission" date="2021-04" db="EMBL/GenBank/DDBJ databases">
        <title>The genome sequence of type strain Ideonella paludis KCTC 32238.</title>
        <authorList>
            <person name="Liu Y."/>
        </authorList>
    </citation>
    <scope>NUCLEOTIDE SEQUENCE [LARGE SCALE GENOMIC DNA]</scope>
    <source>
        <strain evidence="11 12">KCTC 32238</strain>
    </source>
</reference>
<feature type="transmembrane region" description="Helical" evidence="9">
    <location>
        <begin position="406"/>
        <end position="428"/>
    </location>
</feature>
<keyword evidence="9" id="KW-1003">Cell membrane</keyword>
<gene>
    <name evidence="9" type="primary">hppA</name>
    <name evidence="11" type="ORF">KAK11_06485</name>
</gene>
<feature type="transmembrane region" description="Helical" evidence="9">
    <location>
        <begin position="601"/>
        <end position="623"/>
    </location>
</feature>
<dbReference type="Pfam" id="PF00691">
    <property type="entry name" value="OmpA"/>
    <property type="match status" value="1"/>
</dbReference>
<feature type="transmembrane region" description="Helical" evidence="9">
    <location>
        <begin position="264"/>
        <end position="284"/>
    </location>
</feature>
<dbReference type="GO" id="GO:0004427">
    <property type="term" value="F:inorganic diphosphate phosphatase activity"/>
    <property type="evidence" value="ECO:0007669"/>
    <property type="project" value="UniProtKB-EC"/>
</dbReference>
<dbReference type="InterPro" id="IPR004131">
    <property type="entry name" value="PPase-energised_H-pump"/>
</dbReference>
<dbReference type="PIRSF" id="PIRSF001265">
    <property type="entry name" value="H+-PPase"/>
    <property type="match status" value="1"/>
</dbReference>
<comment type="caution">
    <text evidence="9">Lacks conserved residue(s) required for the propagation of feature annotation.</text>
</comment>
<dbReference type="EC" id="7.1.3.1" evidence="9"/>
<keyword evidence="12" id="KW-1185">Reference proteome</keyword>
<comment type="catalytic activity">
    <reaction evidence="9">
        <text>diphosphate + H2O + H(+)(in) = 2 phosphate + 2 H(+)(out)</text>
        <dbReference type="Rhea" id="RHEA:13973"/>
        <dbReference type="ChEBI" id="CHEBI:15377"/>
        <dbReference type="ChEBI" id="CHEBI:15378"/>
        <dbReference type="ChEBI" id="CHEBI:33019"/>
        <dbReference type="ChEBI" id="CHEBI:43474"/>
        <dbReference type="EC" id="7.1.3.1"/>
    </reaction>
</comment>
<dbReference type="SUPFAM" id="SSF103088">
    <property type="entry name" value="OmpA-like"/>
    <property type="match status" value="1"/>
</dbReference>
<dbReference type="EMBL" id="JAGQDG010000002">
    <property type="protein sequence ID" value="MBQ0934965.1"/>
    <property type="molecule type" value="Genomic_DNA"/>
</dbReference>
<evidence type="ECO:0000256" key="7">
    <source>
        <dbReference type="ARBA" id="ARBA00023065"/>
    </source>
</evidence>
<keyword evidence="3 9" id="KW-0812">Transmembrane</keyword>
<feature type="transmembrane region" description="Helical" evidence="9">
    <location>
        <begin position="376"/>
        <end position="400"/>
    </location>
</feature>
<evidence type="ECO:0000256" key="6">
    <source>
        <dbReference type="ARBA" id="ARBA00022989"/>
    </source>
</evidence>
<comment type="subunit">
    <text evidence="9">Homodimer.</text>
</comment>
<dbReference type="PANTHER" id="PTHR31998">
    <property type="entry name" value="K(+)-INSENSITIVE PYROPHOSPHATE-ENERGIZED PROTON PUMP"/>
    <property type="match status" value="1"/>
</dbReference>
<dbReference type="CDD" id="cd07185">
    <property type="entry name" value="OmpA_C-like"/>
    <property type="match status" value="1"/>
</dbReference>
<dbReference type="InterPro" id="IPR006665">
    <property type="entry name" value="OmpA-like"/>
</dbReference>
<feature type="transmembrane region" description="Helical" evidence="9">
    <location>
        <begin position="471"/>
        <end position="488"/>
    </location>
</feature>
<feature type="transmembrane region" description="Helical" evidence="9">
    <location>
        <begin position="122"/>
        <end position="149"/>
    </location>
</feature>
<organism evidence="11 12">
    <name type="scientific">Ideonella paludis</name>
    <dbReference type="NCBI Taxonomy" id="1233411"/>
    <lineage>
        <taxon>Bacteria</taxon>
        <taxon>Pseudomonadati</taxon>
        <taxon>Pseudomonadota</taxon>
        <taxon>Betaproteobacteria</taxon>
        <taxon>Burkholderiales</taxon>
        <taxon>Sphaerotilaceae</taxon>
        <taxon>Ideonella</taxon>
    </lineage>
</organism>
<dbReference type="HAMAP" id="MF_01129">
    <property type="entry name" value="PPase_energized_pump"/>
    <property type="match status" value="1"/>
</dbReference>
<feature type="transmembrane region" description="Helical" evidence="9">
    <location>
        <begin position="240"/>
        <end position="258"/>
    </location>
</feature>
<evidence type="ECO:0000256" key="3">
    <source>
        <dbReference type="ARBA" id="ARBA00022692"/>
    </source>
</evidence>
<dbReference type="PROSITE" id="PS51123">
    <property type="entry name" value="OMPA_2"/>
    <property type="match status" value="1"/>
</dbReference>
<name>A0ABS5DV27_9BURK</name>
<feature type="transmembrane region" description="Helical" evidence="9">
    <location>
        <begin position="59"/>
        <end position="77"/>
    </location>
</feature>
<keyword evidence="5 9" id="KW-1278">Translocase</keyword>
<comment type="caution">
    <text evidence="11">The sequence shown here is derived from an EMBL/GenBank/DDBJ whole genome shotgun (WGS) entry which is preliminary data.</text>
</comment>
<feature type="transmembrane region" description="Helical" evidence="9">
    <location>
        <begin position="296"/>
        <end position="321"/>
    </location>
</feature>
<feature type="transmembrane region" description="Helical" evidence="9">
    <location>
        <begin position="83"/>
        <end position="102"/>
    </location>
</feature>
<keyword evidence="7 9" id="KW-0406">Ion transport</keyword>
<keyword evidence="2 9" id="KW-0813">Transport</keyword>
<dbReference type="Proteomes" id="UP000672097">
    <property type="component" value="Unassembled WGS sequence"/>
</dbReference>
<feature type="transmembrane region" description="Helical" evidence="9">
    <location>
        <begin position="161"/>
        <end position="182"/>
    </location>
</feature>
<dbReference type="RefSeq" id="WP_210807418.1">
    <property type="nucleotide sequence ID" value="NZ_JAGQDG010000002.1"/>
</dbReference>
<keyword evidence="4 9" id="KW-0460">Magnesium</keyword>
<evidence type="ECO:0000256" key="4">
    <source>
        <dbReference type="ARBA" id="ARBA00022842"/>
    </source>
</evidence>
<accession>A0ABS5DV27</accession>
<keyword evidence="6 9" id="KW-1133">Transmembrane helix</keyword>
<evidence type="ECO:0000313" key="11">
    <source>
        <dbReference type="EMBL" id="MBQ0934965.1"/>
    </source>
</evidence>
<feature type="transmembrane region" description="Helical" evidence="9">
    <location>
        <begin position="6"/>
        <end position="23"/>
    </location>
</feature>
<evidence type="ECO:0000256" key="8">
    <source>
        <dbReference type="ARBA" id="ARBA00023136"/>
    </source>
</evidence>
<dbReference type="NCBIfam" id="NF001953">
    <property type="entry name" value="PRK00733.2-1"/>
    <property type="match status" value="1"/>
</dbReference>
<keyword evidence="8 9" id="KW-0472">Membrane</keyword>
<comment type="subcellular location">
    <subcellularLocation>
        <location evidence="9">Cell membrane</location>
        <topology evidence="9">Multi-pass membrane protein</topology>
    </subcellularLocation>
    <subcellularLocation>
        <location evidence="1">Endomembrane system</location>
        <topology evidence="1">Multi-pass membrane protein</topology>
    </subcellularLocation>
</comment>
<evidence type="ECO:0000256" key="2">
    <source>
        <dbReference type="ARBA" id="ARBA00022448"/>
    </source>
</evidence>
<protein>
    <recommendedName>
        <fullName evidence="9">K(+)-insensitive pyrophosphate-energized proton pump</fullName>
        <ecNumber evidence="9">7.1.3.1</ecNumber>
    </recommendedName>
    <alternativeName>
        <fullName evidence="9">Membrane-bound proton-translocating pyrophosphatase</fullName>
    </alternativeName>
    <alternativeName>
        <fullName evidence="9">Pyrophosphate-energized inorganic pyrophosphatase</fullName>
        <shortName evidence="9">H(+)-PPase</shortName>
    </alternativeName>
</protein>
<evidence type="ECO:0000256" key="1">
    <source>
        <dbReference type="ARBA" id="ARBA00004127"/>
    </source>
</evidence>
<comment type="similarity">
    <text evidence="9">Belongs to the H(+)-translocating pyrophosphatase (TC 3.A.10) family. K(+)-insensitive subfamily.</text>
</comment>
<dbReference type="NCBIfam" id="NF001960">
    <property type="entry name" value="PRK00733.3-5"/>
    <property type="match status" value="1"/>
</dbReference>
<evidence type="ECO:0000259" key="10">
    <source>
        <dbReference type="PROSITE" id="PS51123"/>
    </source>
</evidence>
<comment type="function">
    <text evidence="9">Proton pump that utilizes the energy of pyrophosphate hydrolysis as the driving force for proton movement across the membrane. Generates a proton motive force.</text>
</comment>
<dbReference type="InterPro" id="IPR036737">
    <property type="entry name" value="OmpA-like_sf"/>
</dbReference>
<feature type="transmembrane region" description="Helical" evidence="9">
    <location>
        <begin position="575"/>
        <end position="595"/>
    </location>
</feature>
<feature type="transmembrane region" description="Helical" evidence="9">
    <location>
        <begin position="508"/>
        <end position="527"/>
    </location>
</feature>
<dbReference type="NCBIfam" id="NF001951">
    <property type="entry name" value="PRK00733.1-2"/>
    <property type="match status" value="1"/>
</dbReference>